<reference evidence="3" key="1">
    <citation type="submission" date="2021-10" db="EMBL/GenBank/DDBJ databases">
        <authorList>
            <person name="Lyu M."/>
            <person name="Wang X."/>
            <person name="Meng X."/>
            <person name="Xu K."/>
        </authorList>
    </citation>
    <scope>NUCLEOTIDE SEQUENCE</scope>
    <source>
        <strain evidence="3">A6</strain>
    </source>
</reference>
<dbReference type="Gene3D" id="2.40.128.280">
    <property type="match status" value="1"/>
</dbReference>
<dbReference type="Proteomes" id="UP001165293">
    <property type="component" value="Unassembled WGS sequence"/>
</dbReference>
<dbReference type="RefSeq" id="WP_230525774.1">
    <property type="nucleotide sequence ID" value="NZ_JAJGAK010000001.1"/>
</dbReference>
<keyword evidence="1" id="KW-0732">Signal</keyword>
<feature type="chain" id="PRO_5045168780" evidence="1">
    <location>
        <begin position="29"/>
        <end position="128"/>
    </location>
</feature>
<evidence type="ECO:0000313" key="4">
    <source>
        <dbReference type="Proteomes" id="UP001165293"/>
    </source>
</evidence>
<protein>
    <submittedName>
        <fullName evidence="3">Lipocalin family protein</fullName>
    </submittedName>
</protein>
<name>A0ABS8JEX3_9GAMM</name>
<dbReference type="PROSITE" id="PS51257">
    <property type="entry name" value="PROKAR_LIPOPROTEIN"/>
    <property type="match status" value="1"/>
</dbReference>
<feature type="domain" description="Lipocalin-like" evidence="2">
    <location>
        <begin position="33"/>
        <end position="121"/>
    </location>
</feature>
<evidence type="ECO:0000259" key="2">
    <source>
        <dbReference type="Pfam" id="PF12702"/>
    </source>
</evidence>
<accession>A0ABS8JEX3</accession>
<feature type="signal peptide" evidence="1">
    <location>
        <begin position="1"/>
        <end position="28"/>
    </location>
</feature>
<dbReference type="Pfam" id="PF12702">
    <property type="entry name" value="Lipocalin_3"/>
    <property type="match status" value="1"/>
</dbReference>
<dbReference type="EMBL" id="JAJGAK010000001">
    <property type="protein sequence ID" value="MCC8362150.1"/>
    <property type="molecule type" value="Genomic_DNA"/>
</dbReference>
<keyword evidence="4" id="KW-1185">Reference proteome</keyword>
<comment type="caution">
    <text evidence="3">The sequence shown here is derived from an EMBL/GenBank/DDBJ whole genome shotgun (WGS) entry which is preliminary data.</text>
</comment>
<organism evidence="3 4">
    <name type="scientific">Noviluteimonas lactosilytica</name>
    <dbReference type="NCBI Taxonomy" id="2888523"/>
    <lineage>
        <taxon>Bacteria</taxon>
        <taxon>Pseudomonadati</taxon>
        <taxon>Pseudomonadota</taxon>
        <taxon>Gammaproteobacteria</taxon>
        <taxon>Lysobacterales</taxon>
        <taxon>Lysobacteraceae</taxon>
        <taxon>Noviluteimonas</taxon>
    </lineage>
</organism>
<proteinExistence type="predicted"/>
<evidence type="ECO:0000256" key="1">
    <source>
        <dbReference type="SAM" id="SignalP"/>
    </source>
</evidence>
<evidence type="ECO:0000313" key="3">
    <source>
        <dbReference type="EMBL" id="MCC8362150.1"/>
    </source>
</evidence>
<gene>
    <name evidence="3" type="ORF">LK996_03555</name>
</gene>
<sequence>MNARHSLAAASLLALALIAGCSSEPAIAPDAPVGTWIEPIPGLPGEVQGFTLRDDGTAESINTATLQHERWRLEGDALVLTGKSLGNGATLDFEERYTMALDPERMRLVDAGGQVREYTRQDDAGDGR</sequence>
<dbReference type="InterPro" id="IPR024311">
    <property type="entry name" value="Lipocalin-like"/>
</dbReference>